<organism evidence="2 3">
    <name type="scientific">Thiorhodovibrio winogradskyi</name>
    <dbReference type="NCBI Taxonomy" id="77007"/>
    <lineage>
        <taxon>Bacteria</taxon>
        <taxon>Pseudomonadati</taxon>
        <taxon>Pseudomonadota</taxon>
        <taxon>Gammaproteobacteria</taxon>
        <taxon>Chromatiales</taxon>
        <taxon>Chromatiaceae</taxon>
        <taxon>Thiorhodovibrio</taxon>
    </lineage>
</organism>
<dbReference type="RefSeq" id="WP_328987004.1">
    <property type="nucleotide sequence ID" value="NZ_CP121472.1"/>
</dbReference>
<keyword evidence="1" id="KW-0472">Membrane</keyword>
<evidence type="ECO:0000313" key="2">
    <source>
        <dbReference type="EMBL" id="WPL16455.1"/>
    </source>
</evidence>
<reference evidence="2 3" key="1">
    <citation type="journal article" date="2023" name="Microorganisms">
        <title>Thiorhodovibrio frisius and Trv. litoralis spp. nov., Two Novel Members from a Clade of Fastidious Purple Sulfur Bacteria That Exhibit Unique Red-Shifted Light-Harvesting Capabilities.</title>
        <authorList>
            <person name="Methner A."/>
            <person name="Kuzyk S.B."/>
            <person name="Petersen J."/>
            <person name="Bauer S."/>
            <person name="Brinkmann H."/>
            <person name="Sichau K."/>
            <person name="Wanner G."/>
            <person name="Wolf J."/>
            <person name="Neumann-Schaal M."/>
            <person name="Henke P."/>
            <person name="Tank M."/>
            <person name="Sproer C."/>
            <person name="Bunk B."/>
            <person name="Overmann J."/>
        </authorList>
    </citation>
    <scope>NUCLEOTIDE SEQUENCE [LARGE SCALE GENOMIC DNA]</scope>
    <source>
        <strain evidence="2 3">DSM 6702</strain>
    </source>
</reference>
<feature type="transmembrane region" description="Helical" evidence="1">
    <location>
        <begin position="49"/>
        <end position="66"/>
    </location>
</feature>
<proteinExistence type="predicted"/>
<keyword evidence="1" id="KW-0812">Transmembrane</keyword>
<keyword evidence="3" id="KW-1185">Reference proteome</keyword>
<dbReference type="Proteomes" id="UP001432180">
    <property type="component" value="Chromosome"/>
</dbReference>
<dbReference type="EMBL" id="CP121472">
    <property type="protein sequence ID" value="WPL16455.1"/>
    <property type="molecule type" value="Genomic_DNA"/>
</dbReference>
<sequence>MAWLNEGSGEIEKTVVRHGFRWTVTHRSRTILNCAVSNLPPHSDQIKPAWAAVAGAYLLAAATLVLKTPVYLQRPVALTLYIVGLVIGLWILPTPSGLECFLPVFYLKLLVSLLPHEEPYRPLTSDRRSSLG</sequence>
<evidence type="ECO:0000256" key="1">
    <source>
        <dbReference type="SAM" id="Phobius"/>
    </source>
</evidence>
<gene>
    <name evidence="2" type="ORF">Thiowin_01409</name>
</gene>
<accession>A0ABZ0S7H3</accession>
<protein>
    <submittedName>
        <fullName evidence="2">Uncharacterized protein</fullName>
    </submittedName>
</protein>
<feature type="transmembrane region" description="Helical" evidence="1">
    <location>
        <begin position="78"/>
        <end position="106"/>
    </location>
</feature>
<name>A0ABZ0S7H3_9GAMM</name>
<keyword evidence="1" id="KW-1133">Transmembrane helix</keyword>
<evidence type="ECO:0000313" key="3">
    <source>
        <dbReference type="Proteomes" id="UP001432180"/>
    </source>
</evidence>